<evidence type="ECO:0000313" key="2">
    <source>
        <dbReference type="EMBL" id="ODP26449.1"/>
    </source>
</evidence>
<proteinExistence type="predicted"/>
<keyword evidence="1" id="KW-1133">Transmembrane helix</keyword>
<organism evidence="2 3">
    <name type="scientific">Paenibacillus nuruki</name>
    <dbReference type="NCBI Taxonomy" id="1886670"/>
    <lineage>
        <taxon>Bacteria</taxon>
        <taxon>Bacillati</taxon>
        <taxon>Bacillota</taxon>
        <taxon>Bacilli</taxon>
        <taxon>Bacillales</taxon>
        <taxon>Paenibacillaceae</taxon>
        <taxon>Paenibacillus</taxon>
    </lineage>
</organism>
<dbReference type="PATRIC" id="fig|1886670.3.peg.4320"/>
<comment type="caution">
    <text evidence="2">The sequence shown here is derived from an EMBL/GenBank/DDBJ whole genome shotgun (WGS) entry which is preliminary data.</text>
</comment>
<accession>A0A1E3KY32</accession>
<dbReference type="Proteomes" id="UP000094578">
    <property type="component" value="Unassembled WGS sequence"/>
</dbReference>
<keyword evidence="1" id="KW-0472">Membrane</keyword>
<evidence type="ECO:0000256" key="1">
    <source>
        <dbReference type="SAM" id="Phobius"/>
    </source>
</evidence>
<feature type="transmembrane region" description="Helical" evidence="1">
    <location>
        <begin position="21"/>
        <end position="44"/>
    </location>
</feature>
<dbReference type="AlphaFoldDB" id="A0A1E3KY32"/>
<name>A0A1E3KY32_9BACL</name>
<protein>
    <submittedName>
        <fullName evidence="2">Uncharacterized protein</fullName>
    </submittedName>
</protein>
<keyword evidence="1" id="KW-0812">Transmembrane</keyword>
<reference evidence="2 3" key="1">
    <citation type="submission" date="2016-08" db="EMBL/GenBank/DDBJ databases">
        <title>Genome sequencing of Paenibacillus sp. TI45-13ar, isolated from Korean traditional nuruk.</title>
        <authorList>
            <person name="Kim S.-J."/>
        </authorList>
    </citation>
    <scope>NUCLEOTIDE SEQUENCE [LARGE SCALE GENOMIC DNA]</scope>
    <source>
        <strain evidence="2 3">TI45-13ar</strain>
    </source>
</reference>
<dbReference type="EMBL" id="MDER01000086">
    <property type="protein sequence ID" value="ODP26449.1"/>
    <property type="molecule type" value="Genomic_DNA"/>
</dbReference>
<gene>
    <name evidence="2" type="ORF">PTI45_04289</name>
</gene>
<dbReference type="RefSeq" id="WP_175425243.1">
    <property type="nucleotide sequence ID" value="NZ_MDER01000086.1"/>
</dbReference>
<evidence type="ECO:0000313" key="3">
    <source>
        <dbReference type="Proteomes" id="UP000094578"/>
    </source>
</evidence>
<sequence>MIIDWEKWKELQWKLLKYWLAIPRIVRLSALLFTMLIISILGWIKILAE</sequence>
<keyword evidence="3" id="KW-1185">Reference proteome</keyword>